<protein>
    <recommendedName>
        <fullName evidence="15 16">Protein translocase subunit SecA</fullName>
        <ecNumber evidence="15">7.4.2.8</ecNumber>
    </recommendedName>
</protein>
<feature type="binding site" evidence="15">
    <location>
        <position position="89"/>
    </location>
    <ligand>
        <name>ATP</name>
        <dbReference type="ChEBI" id="CHEBI:30616"/>
    </ligand>
</feature>
<dbReference type="PROSITE" id="PS51194">
    <property type="entry name" value="HELICASE_CTER"/>
    <property type="match status" value="1"/>
</dbReference>
<keyword evidence="9" id="KW-0862">Zinc</keyword>
<dbReference type="InterPro" id="IPR011116">
    <property type="entry name" value="SecA_Wing/Scaffold"/>
</dbReference>
<dbReference type="NCBIfam" id="TIGR00963">
    <property type="entry name" value="secA"/>
    <property type="match status" value="1"/>
</dbReference>
<dbReference type="GO" id="GO:0065002">
    <property type="term" value="P:intracellular protein transmembrane transport"/>
    <property type="evidence" value="ECO:0007669"/>
    <property type="project" value="UniProtKB-UniRule"/>
</dbReference>
<dbReference type="SUPFAM" id="SSF81767">
    <property type="entry name" value="Pre-protein crosslinking domain of SecA"/>
    <property type="match status" value="1"/>
</dbReference>
<dbReference type="Gene3D" id="3.40.50.300">
    <property type="entry name" value="P-loop containing nucleotide triphosphate hydrolases"/>
    <property type="match status" value="3"/>
</dbReference>
<evidence type="ECO:0000256" key="13">
    <source>
        <dbReference type="ARBA" id="ARBA00023010"/>
    </source>
</evidence>
<dbReference type="HAMAP" id="MF_01382">
    <property type="entry name" value="SecA"/>
    <property type="match status" value="1"/>
</dbReference>
<dbReference type="GO" id="GO:0017038">
    <property type="term" value="P:protein import"/>
    <property type="evidence" value="ECO:0007669"/>
    <property type="project" value="InterPro"/>
</dbReference>
<dbReference type="PRINTS" id="PR00906">
    <property type="entry name" value="SECA"/>
</dbReference>
<dbReference type="FunFam" id="3.40.50.300:FF:000429">
    <property type="entry name" value="Preprotein translocase subunit SecA"/>
    <property type="match status" value="1"/>
</dbReference>
<evidence type="ECO:0000256" key="3">
    <source>
        <dbReference type="ARBA" id="ARBA00007650"/>
    </source>
</evidence>
<feature type="binding site" evidence="15">
    <location>
        <position position="496"/>
    </location>
    <ligand>
        <name>ATP</name>
        <dbReference type="ChEBI" id="CHEBI:30616"/>
    </ligand>
</feature>
<evidence type="ECO:0000256" key="9">
    <source>
        <dbReference type="ARBA" id="ARBA00022833"/>
    </source>
</evidence>
<dbReference type="GO" id="GO:0005886">
    <property type="term" value="C:plasma membrane"/>
    <property type="evidence" value="ECO:0007669"/>
    <property type="project" value="UniProtKB-SubCell"/>
</dbReference>
<dbReference type="InterPro" id="IPR036266">
    <property type="entry name" value="SecA_Wing/Scaffold_sf"/>
</dbReference>
<comment type="subunit">
    <text evidence="15">Monomer and homodimer. Part of the essential Sec protein translocation apparatus which comprises SecA, SecYEG and auxiliary proteins SecDF. Other proteins may also be involved.</text>
</comment>
<dbReference type="Pfam" id="PF21090">
    <property type="entry name" value="P-loop_SecA"/>
    <property type="match status" value="2"/>
</dbReference>
<keyword evidence="10 15" id="KW-0067">ATP-binding</keyword>
<keyword evidence="4 15" id="KW-0813">Transport</keyword>
<accession>H5SUS7</accession>
<dbReference type="GO" id="GO:0005524">
    <property type="term" value="F:ATP binding"/>
    <property type="evidence" value="ECO:0007669"/>
    <property type="project" value="UniProtKB-UniRule"/>
</dbReference>
<evidence type="ECO:0000313" key="21">
    <source>
        <dbReference type="EMBL" id="BAL60277.1"/>
    </source>
</evidence>
<evidence type="ECO:0000259" key="19">
    <source>
        <dbReference type="PROSITE" id="PS51194"/>
    </source>
</evidence>
<evidence type="ECO:0000256" key="1">
    <source>
        <dbReference type="ARBA" id="ARBA00001947"/>
    </source>
</evidence>
<evidence type="ECO:0000256" key="12">
    <source>
        <dbReference type="ARBA" id="ARBA00022967"/>
    </source>
</evidence>
<keyword evidence="8 15" id="KW-0547">Nucleotide-binding</keyword>
<evidence type="ECO:0000256" key="2">
    <source>
        <dbReference type="ARBA" id="ARBA00004170"/>
    </source>
</evidence>
<dbReference type="PROSITE" id="PS51192">
    <property type="entry name" value="HELICASE_ATP_BIND_1"/>
    <property type="match status" value="1"/>
</dbReference>
<dbReference type="SMART" id="SM00957">
    <property type="entry name" value="SecA_DEAD"/>
    <property type="match status" value="1"/>
</dbReference>
<comment type="catalytic activity">
    <reaction evidence="15">
        <text>ATP + H2O + cellular proteinSide 1 = ADP + phosphate + cellular proteinSide 2.</text>
        <dbReference type="EC" id="7.4.2.8"/>
    </reaction>
</comment>
<dbReference type="InterPro" id="IPR004027">
    <property type="entry name" value="SEC_C_motif"/>
</dbReference>
<evidence type="ECO:0000259" key="20">
    <source>
        <dbReference type="PROSITE" id="PS51196"/>
    </source>
</evidence>
<dbReference type="PANTHER" id="PTHR30612:SF0">
    <property type="entry name" value="CHLOROPLAST PROTEIN-TRANSPORTING ATPASE"/>
    <property type="match status" value="1"/>
</dbReference>
<feature type="domain" description="Helicase C-terminal" evidence="19">
    <location>
        <begin position="421"/>
        <end position="589"/>
    </location>
</feature>
<keyword evidence="5 15" id="KW-1003">Cell membrane</keyword>
<dbReference type="InterPro" id="IPR011130">
    <property type="entry name" value="SecA_preprotein_X-link_dom"/>
</dbReference>
<keyword evidence="12 15" id="KW-1278">Translocase</keyword>
<dbReference type="SUPFAM" id="SSF52540">
    <property type="entry name" value="P-loop containing nucleoside triphosphate hydrolases"/>
    <property type="match status" value="2"/>
</dbReference>
<keyword evidence="11 15" id="KW-0653">Protein transport</keyword>
<feature type="binding site" evidence="15">
    <location>
        <begin position="107"/>
        <end position="111"/>
    </location>
    <ligand>
        <name>ATP</name>
        <dbReference type="ChEBI" id="CHEBI:30616"/>
    </ligand>
</feature>
<evidence type="ECO:0000256" key="11">
    <source>
        <dbReference type="ARBA" id="ARBA00022927"/>
    </source>
</evidence>
<dbReference type="SMART" id="SM00958">
    <property type="entry name" value="SecA_PP_bind"/>
    <property type="match status" value="1"/>
</dbReference>
<evidence type="ECO:0000256" key="4">
    <source>
        <dbReference type="ARBA" id="ARBA00022448"/>
    </source>
</evidence>
<reference evidence="21" key="2">
    <citation type="journal article" date="2012" name="PLoS ONE">
        <title>A Deeply Branching Thermophilic Bacterium with an Ancient Acetyl-CoA Pathway Dominates a Subsurface Ecosystem.</title>
        <authorList>
            <person name="Takami H."/>
            <person name="Noguchi H."/>
            <person name="Takaki Y."/>
            <person name="Uchiyama I."/>
            <person name="Toyoda A."/>
            <person name="Nishi S."/>
            <person name="Chee G.-J."/>
            <person name="Arai W."/>
            <person name="Nunoura T."/>
            <person name="Itoh T."/>
            <person name="Hattori M."/>
            <person name="Takai K."/>
        </authorList>
    </citation>
    <scope>NUCLEOTIDE SEQUENCE</scope>
</reference>
<evidence type="ECO:0000256" key="17">
    <source>
        <dbReference type="SAM" id="MobiDB-lite"/>
    </source>
</evidence>
<evidence type="ECO:0000256" key="15">
    <source>
        <dbReference type="HAMAP-Rule" id="MF_01382"/>
    </source>
</evidence>
<keyword evidence="14 15" id="KW-0472">Membrane</keyword>
<dbReference type="GO" id="GO:0006605">
    <property type="term" value="P:protein targeting"/>
    <property type="evidence" value="ECO:0007669"/>
    <property type="project" value="UniProtKB-UniRule"/>
</dbReference>
<dbReference type="Pfam" id="PF01043">
    <property type="entry name" value="SecA_PP_bind"/>
    <property type="match status" value="1"/>
</dbReference>
<name>H5SUS7_ACEAU</name>
<keyword evidence="13 15" id="KW-0811">Translocation</keyword>
<feature type="region of interest" description="Disordered" evidence="17">
    <location>
        <begin position="809"/>
        <end position="842"/>
    </location>
</feature>
<dbReference type="AlphaFoldDB" id="H5SUS7"/>
<dbReference type="PANTHER" id="PTHR30612">
    <property type="entry name" value="SECA INNER MEMBRANE COMPONENT OF SEC PROTEIN SECRETION SYSTEM"/>
    <property type="match status" value="1"/>
</dbReference>
<dbReference type="PROSITE" id="PS51196">
    <property type="entry name" value="SECA_MOTOR_DEAD"/>
    <property type="match status" value="1"/>
</dbReference>
<dbReference type="GO" id="GO:0046872">
    <property type="term" value="F:metal ion binding"/>
    <property type="evidence" value="ECO:0007669"/>
    <property type="project" value="UniProtKB-KW"/>
</dbReference>
<comment type="similarity">
    <text evidence="3 15 16">Belongs to the SecA family.</text>
</comment>
<keyword evidence="7" id="KW-0479">Metal-binding</keyword>
<dbReference type="InterPro" id="IPR020937">
    <property type="entry name" value="SecA_CS"/>
</dbReference>
<comment type="subcellular location">
    <subcellularLocation>
        <location evidence="15">Cell membrane</location>
        <topology evidence="15">Peripheral membrane protein</topology>
        <orientation evidence="15">Cytoplasmic side</orientation>
    </subcellularLocation>
    <subcellularLocation>
        <location evidence="15">Cytoplasm</location>
    </subcellularLocation>
    <subcellularLocation>
        <location evidence="2">Membrane</location>
        <topology evidence="2">Peripheral membrane protein</topology>
    </subcellularLocation>
    <text evidence="15">Distribution is 50-50.</text>
</comment>
<evidence type="ECO:0000259" key="18">
    <source>
        <dbReference type="PROSITE" id="PS51192"/>
    </source>
</evidence>
<dbReference type="NCBIfam" id="NF006630">
    <property type="entry name" value="PRK09200.1"/>
    <property type="match status" value="1"/>
</dbReference>
<dbReference type="Pfam" id="PF07516">
    <property type="entry name" value="SecA_SW"/>
    <property type="match status" value="1"/>
</dbReference>
<gene>
    <name evidence="15" type="primary">secA</name>
    <name evidence="21" type="ORF">HGMM_OP4C913</name>
</gene>
<dbReference type="InterPro" id="IPR014018">
    <property type="entry name" value="SecA_motor_DEAD"/>
</dbReference>
<dbReference type="CDD" id="cd18803">
    <property type="entry name" value="SF2_C_secA"/>
    <property type="match status" value="1"/>
</dbReference>
<keyword evidence="6 15" id="KW-0963">Cytoplasm</keyword>
<dbReference type="InterPro" id="IPR011115">
    <property type="entry name" value="SecA_DEAD"/>
</dbReference>
<comment type="function">
    <text evidence="15">Part of the Sec protein translocase complex. Interacts with the SecYEG preprotein conducting channel. Has a central role in coupling the hydrolysis of ATP to the transfer of proteins into and across the cell membrane, serving as an ATP-driven molecular motor driving the stepwise translocation of polypeptide chains across the membrane.</text>
</comment>
<feature type="domain" description="Helicase ATP-binding" evidence="18">
    <location>
        <begin position="91"/>
        <end position="248"/>
    </location>
</feature>
<reference evidence="21" key="1">
    <citation type="journal article" date="2005" name="Environ. Microbiol.">
        <title>Genetic and functional properties of uncultivated thermophilic crenarchaeotes from a subsurface gold mine as revealed by analysis of genome fragments.</title>
        <authorList>
            <person name="Nunoura T."/>
            <person name="Hirayama H."/>
            <person name="Takami H."/>
            <person name="Oida H."/>
            <person name="Nishi S."/>
            <person name="Shimamura S."/>
            <person name="Suzuki Y."/>
            <person name="Inagaki F."/>
            <person name="Takai K."/>
            <person name="Nealson K.H."/>
            <person name="Horikoshi K."/>
        </authorList>
    </citation>
    <scope>NUCLEOTIDE SEQUENCE</scope>
</reference>
<dbReference type="InterPro" id="IPR001650">
    <property type="entry name" value="Helicase_C-like"/>
</dbReference>
<dbReference type="InterPro" id="IPR044722">
    <property type="entry name" value="SecA_SF2_C"/>
</dbReference>
<proteinExistence type="inferred from homology"/>
<dbReference type="InterPro" id="IPR000185">
    <property type="entry name" value="SecA"/>
</dbReference>
<dbReference type="InterPro" id="IPR027417">
    <property type="entry name" value="P-loop_NTPase"/>
</dbReference>
<dbReference type="InterPro" id="IPR014001">
    <property type="entry name" value="Helicase_ATP-bd"/>
</dbReference>
<dbReference type="CDD" id="cd17928">
    <property type="entry name" value="DEXDc_SecA"/>
    <property type="match status" value="1"/>
</dbReference>
<dbReference type="Gene3D" id="3.10.450.50">
    <property type="match status" value="1"/>
</dbReference>
<dbReference type="SUPFAM" id="SSF81886">
    <property type="entry name" value="Helical scaffold and wing domains of SecA"/>
    <property type="match status" value="1"/>
</dbReference>
<evidence type="ECO:0000256" key="5">
    <source>
        <dbReference type="ARBA" id="ARBA00022475"/>
    </source>
</evidence>
<evidence type="ECO:0000256" key="7">
    <source>
        <dbReference type="ARBA" id="ARBA00022723"/>
    </source>
</evidence>
<dbReference type="PROSITE" id="PS01312">
    <property type="entry name" value="SECA"/>
    <property type="match status" value="1"/>
</dbReference>
<sequence length="852" mass="96680">MEFLKRAVDWIFGETNEQRLRKLQPIVDEINRLEPQMQKLSDDQLRAKTDEFRDRLAHGETLDDLLPEAFAVVRETARRTVGLRPFDVQLIGGIVIHKAKIAEMKTGEGKTLVATMPAYLNALVGKVHIVTVNDYLAKRDREWMGPIYEALGLKVGLLQETSTQEERKQAYQCDIIYGTNTQFGFDYLRDNLVISRDQRVQTGLDFAIVDEIDNILIDEARTPLIISGSTSETIKLYKKFAAIAPRFQKGIDFEIDEKARRVHLTPEAGVKKAEEILKIDNLYAPEHVDLLKHLETALRALHLYKRERDYIVKDGRVIIVDEFTGRLMPDRRWSDGLHQAIEAKEGLEIRKEQQTLATITLQHYFKLYKKLAGMTGTAKTEEEEFQQIYGLSVVVIPTHKPMIRQDLPDKLFTTEKAKFNAIVEEVYRLHEIGRPVLIGTTSIEKSEYLSTLLSRRGLPHNVLNAKHHEREAEIIKDAGQKGAITVATNMAGRGVDIKLGPGVAELGGLHIIGAQRHESRRIDDQLRGRAGRQGDPGSSQFYVSLEDDLIRLFGDSKLLSFVKKGMAEGEALEHPMLTKAIRNAQKRVEIHYFGIRKRLIEYDQVMARQREAIYSLRERFLIGGEQSSEESAQDLDEYLTGLIEGYTDTLIARYLAGAERDDAGLHKELAGFQNAPLDFTVAGLSTDEARAKIVDFLLKNYHAQAARLGGAFPHLARYMILNLIDENWRQHLFALDELQDVIGWRAYAGRDPLIEFKRESFELFQELLGRIEEQIVSYLIKPQLKIVAAQPGRPARIESVSYRHDELTATAGNSPAEKPKAQPRRIQAKVGRNDPCPCGSGKKYKQCCMKKA</sequence>
<dbReference type="GO" id="GO:0008564">
    <property type="term" value="F:protein-exporting ATPase activity"/>
    <property type="evidence" value="ECO:0007669"/>
    <property type="project" value="UniProtKB-EC"/>
</dbReference>
<dbReference type="Gene3D" id="1.10.3060.10">
    <property type="entry name" value="Helical scaffold and wing domains of SecA"/>
    <property type="match status" value="1"/>
</dbReference>
<dbReference type="EMBL" id="AP011803">
    <property type="protein sequence ID" value="BAL60277.1"/>
    <property type="molecule type" value="Genomic_DNA"/>
</dbReference>
<dbReference type="EC" id="7.4.2.8" evidence="15"/>
<feature type="domain" description="SecA family profile" evidence="20">
    <location>
        <begin position="5"/>
        <end position="573"/>
    </location>
</feature>
<comment type="cofactor">
    <cofactor evidence="1">
        <name>Zn(2+)</name>
        <dbReference type="ChEBI" id="CHEBI:29105"/>
    </cofactor>
</comment>
<dbReference type="Gene3D" id="3.90.1440.10">
    <property type="entry name" value="SecA, preprotein cross-linking domain"/>
    <property type="match status" value="1"/>
</dbReference>
<dbReference type="Pfam" id="PF02810">
    <property type="entry name" value="SEC-C"/>
    <property type="match status" value="1"/>
</dbReference>
<evidence type="ECO:0000256" key="14">
    <source>
        <dbReference type="ARBA" id="ARBA00023136"/>
    </source>
</evidence>
<evidence type="ECO:0000256" key="8">
    <source>
        <dbReference type="ARBA" id="ARBA00022741"/>
    </source>
</evidence>
<dbReference type="GO" id="GO:0043952">
    <property type="term" value="P:protein transport by the Sec complex"/>
    <property type="evidence" value="ECO:0007669"/>
    <property type="project" value="TreeGrafter"/>
</dbReference>
<dbReference type="GO" id="GO:0031522">
    <property type="term" value="C:cell envelope Sec protein transport complex"/>
    <property type="evidence" value="ECO:0007669"/>
    <property type="project" value="TreeGrafter"/>
</dbReference>
<evidence type="ECO:0000256" key="6">
    <source>
        <dbReference type="ARBA" id="ARBA00022490"/>
    </source>
</evidence>
<dbReference type="GO" id="GO:0005829">
    <property type="term" value="C:cytosol"/>
    <property type="evidence" value="ECO:0007669"/>
    <property type="project" value="TreeGrafter"/>
</dbReference>
<dbReference type="Pfam" id="PF07517">
    <property type="entry name" value="SecA_DEAD"/>
    <property type="match status" value="1"/>
</dbReference>
<organism evidence="21">
    <name type="scientific">Acetithermum autotrophicum</name>
    <dbReference type="NCBI Taxonomy" id="1446466"/>
    <lineage>
        <taxon>Bacteria</taxon>
        <taxon>Candidatus Bipolaricaulota</taxon>
        <taxon>Candidatus Acetithermum</taxon>
    </lineage>
</organism>
<dbReference type="FunFam" id="3.90.1440.10:FF:000003">
    <property type="entry name" value="Preprotein translocase SecA subunit"/>
    <property type="match status" value="1"/>
</dbReference>
<evidence type="ECO:0000256" key="10">
    <source>
        <dbReference type="ARBA" id="ARBA00022840"/>
    </source>
</evidence>
<evidence type="ECO:0000256" key="16">
    <source>
        <dbReference type="RuleBase" id="RU003874"/>
    </source>
</evidence>
<dbReference type="InterPro" id="IPR036670">
    <property type="entry name" value="SecA_X-link_sf"/>
</dbReference>